<organism evidence="4 5">
    <name type="scientific">Aspergillus bertholletiae</name>
    <dbReference type="NCBI Taxonomy" id="1226010"/>
    <lineage>
        <taxon>Eukaryota</taxon>
        <taxon>Fungi</taxon>
        <taxon>Dikarya</taxon>
        <taxon>Ascomycota</taxon>
        <taxon>Pezizomycotina</taxon>
        <taxon>Eurotiomycetes</taxon>
        <taxon>Eurotiomycetidae</taxon>
        <taxon>Eurotiales</taxon>
        <taxon>Aspergillaceae</taxon>
        <taxon>Aspergillus</taxon>
        <taxon>Aspergillus subgen. Circumdati</taxon>
    </lineage>
</organism>
<dbReference type="OrthoDB" id="3647246at2759"/>
<evidence type="ECO:0000313" key="5">
    <source>
        <dbReference type="Proteomes" id="UP000326198"/>
    </source>
</evidence>
<dbReference type="InterPro" id="IPR055528">
    <property type="entry name" value="DUF7102"/>
</dbReference>
<sequence length="923" mass="102918">METPQEPSLLEYARFYGIACDFTAVDPFKYIDETASETPLSRDILPRFQDYIYEKQKNVEDSLRKEKLNIKKESARFLASVIQDARAENIDINWGDLLPNFSQADELKVQLPILNENNIIDTLQYTSPLLYDENMIKVYPLDESGQKPKDEEITADFLAKTDQALKDVMPDKLQCNKESMLLIQKARDFGSLPFANLEGLVADMMISGQEEHIFSKSPPLLISDVDKTYYQGPTPALMPLMLPSPTSSGSFELGLHCSERSTRNSDSKTSDSVVSPSKGEGGLANDEQNQPEHQASFDQNKGEQETLRVDSAAQFPERNRIEEQGASVISQQTSDTINLIDPASPGTSLVQQNGCNPAVCTSTPVRSSPSPSVIIVDETCQITSKPTGGIFSPSAVDSPNPDSTQYHDIQSYPMSSIPSSWHPKPEDHASDYLYTVEYHRCTKDVIRAISDKELESTDEAVGGVGYARQPQLLEHDTAALQHESDKTVVYASSDTTIPSPNTSLDTVSNSIICETLADTALWGQKRRHKERQDGSRKDRKRVQPLARSIANDKYEHTLSSQSPILGSLSIFMETRGRVEKRQGTDVGPYFTNNMQIEAIIEGQGPAVDARINHGYEEPKDIIDELHPLGLEQGCPQYPQLRVQNNERHLPFIKRLEQLENHPAVIYRDYEIPMNIYPSPRTCTPAQTNTKHNLPKEADIIVSPTASIILTTLQATTQLYLPGHKPSPQTNGAKCVNSPLRERIFLLAPRYRYLYVLVAQGTSSPRSGQGNIPQWTADKRLLASFTSLIAFCDSMSAISTISPVLISPSPDTLIGWVLALAHKHAFKLPPGSVDLPQTAASTPVCPTPKTRFDIKTMENETHWELFLRRAGLNPYAAQTILTVLRHERAIPLQDDDVEKEMSALSRFIERSPERRRELFPDLIG</sequence>
<evidence type="ECO:0000259" key="2">
    <source>
        <dbReference type="Pfam" id="PF23394"/>
    </source>
</evidence>
<evidence type="ECO:0000313" key="4">
    <source>
        <dbReference type="EMBL" id="KAE8376998.1"/>
    </source>
</evidence>
<feature type="region of interest" description="Disordered" evidence="1">
    <location>
        <begin position="258"/>
        <end position="306"/>
    </location>
</feature>
<dbReference type="InterPro" id="IPR057559">
    <property type="entry name" value="SAM_6"/>
</dbReference>
<evidence type="ECO:0000256" key="1">
    <source>
        <dbReference type="SAM" id="MobiDB-lite"/>
    </source>
</evidence>
<feature type="compositionally biased region" description="Basic and acidic residues" evidence="1">
    <location>
        <begin position="258"/>
        <end position="269"/>
    </location>
</feature>
<dbReference type="Proteomes" id="UP000326198">
    <property type="component" value="Unassembled WGS sequence"/>
</dbReference>
<evidence type="ECO:0000259" key="3">
    <source>
        <dbReference type="Pfam" id="PF23395"/>
    </source>
</evidence>
<reference evidence="4 5" key="1">
    <citation type="submission" date="2019-04" db="EMBL/GenBank/DDBJ databases">
        <title>Friends and foes A comparative genomics studyof 23 Aspergillus species from section Flavi.</title>
        <authorList>
            <consortium name="DOE Joint Genome Institute"/>
            <person name="Kjaerbolling I."/>
            <person name="Vesth T."/>
            <person name="Frisvad J.C."/>
            <person name="Nybo J.L."/>
            <person name="Theobald S."/>
            <person name="Kildgaard S."/>
            <person name="Isbrandt T."/>
            <person name="Kuo A."/>
            <person name="Sato A."/>
            <person name="Lyhne E.K."/>
            <person name="Kogle M.E."/>
            <person name="Wiebenga A."/>
            <person name="Kun R.S."/>
            <person name="Lubbers R.J."/>
            <person name="Makela M.R."/>
            <person name="Barry K."/>
            <person name="Chovatia M."/>
            <person name="Clum A."/>
            <person name="Daum C."/>
            <person name="Haridas S."/>
            <person name="He G."/>
            <person name="LaButti K."/>
            <person name="Lipzen A."/>
            <person name="Mondo S."/>
            <person name="Riley R."/>
            <person name="Salamov A."/>
            <person name="Simmons B.A."/>
            <person name="Magnuson J.K."/>
            <person name="Henrissat B."/>
            <person name="Mortensen U.H."/>
            <person name="Larsen T.O."/>
            <person name="Devries R.P."/>
            <person name="Grigoriev I.V."/>
            <person name="Machida M."/>
            <person name="Baker S.E."/>
            <person name="Andersen M.R."/>
        </authorList>
    </citation>
    <scope>NUCLEOTIDE SEQUENCE [LARGE SCALE GENOMIC DNA]</scope>
    <source>
        <strain evidence="4 5">IBT 29228</strain>
    </source>
</reference>
<feature type="domain" description="DUF7102" evidence="2">
    <location>
        <begin position="647"/>
        <end position="827"/>
    </location>
</feature>
<dbReference type="Pfam" id="PF23394">
    <property type="entry name" value="DUF7102"/>
    <property type="match status" value="1"/>
</dbReference>
<dbReference type="Pfam" id="PF23395">
    <property type="entry name" value="SAM_6"/>
    <property type="match status" value="1"/>
</dbReference>
<gene>
    <name evidence="4" type="ORF">BDV26DRAFT_305164</name>
</gene>
<dbReference type="EMBL" id="ML736230">
    <property type="protein sequence ID" value="KAE8376998.1"/>
    <property type="molecule type" value="Genomic_DNA"/>
</dbReference>
<proteinExistence type="predicted"/>
<feature type="region of interest" description="Disordered" evidence="1">
    <location>
        <begin position="315"/>
        <end position="334"/>
    </location>
</feature>
<keyword evidence="5" id="KW-1185">Reference proteome</keyword>
<dbReference type="AlphaFoldDB" id="A0A5N7B6S0"/>
<name>A0A5N7B6S0_9EURO</name>
<feature type="domain" description="SAM-like" evidence="3">
    <location>
        <begin position="856"/>
        <end position="923"/>
    </location>
</feature>
<accession>A0A5N7B6S0</accession>
<protein>
    <submittedName>
        <fullName evidence="4">Uncharacterized protein</fullName>
    </submittedName>
</protein>
<feature type="compositionally biased region" description="Polar residues" evidence="1">
    <location>
        <begin position="286"/>
        <end position="299"/>
    </location>
</feature>